<feature type="region of interest" description="Disordered" evidence="1">
    <location>
        <begin position="51"/>
        <end position="85"/>
    </location>
</feature>
<dbReference type="KEGG" id="cput:CONPUDRAFT_108344"/>
<dbReference type="OrthoDB" id="3144234at2759"/>
<dbReference type="RefSeq" id="XP_007771473.1">
    <property type="nucleotide sequence ID" value="XM_007773283.1"/>
</dbReference>
<evidence type="ECO:0000256" key="1">
    <source>
        <dbReference type="SAM" id="MobiDB-lite"/>
    </source>
</evidence>
<evidence type="ECO:0000259" key="2">
    <source>
        <dbReference type="Pfam" id="PF20415"/>
    </source>
</evidence>
<dbReference type="OMA" id="ISHTEYT"/>
<dbReference type="InterPro" id="IPR046522">
    <property type="entry name" value="DUF6699"/>
</dbReference>
<dbReference type="EMBL" id="JH711582">
    <property type="protein sequence ID" value="EIW78438.1"/>
    <property type="molecule type" value="Genomic_DNA"/>
</dbReference>
<dbReference type="AlphaFoldDB" id="A0A5M3MGS4"/>
<feature type="compositionally biased region" description="Low complexity" evidence="1">
    <location>
        <begin position="53"/>
        <end position="63"/>
    </location>
</feature>
<organism evidence="3 4">
    <name type="scientific">Coniophora puteana (strain RWD-64-598)</name>
    <name type="common">Brown rot fungus</name>
    <dbReference type="NCBI Taxonomy" id="741705"/>
    <lineage>
        <taxon>Eukaryota</taxon>
        <taxon>Fungi</taxon>
        <taxon>Dikarya</taxon>
        <taxon>Basidiomycota</taxon>
        <taxon>Agaricomycotina</taxon>
        <taxon>Agaricomycetes</taxon>
        <taxon>Agaricomycetidae</taxon>
        <taxon>Boletales</taxon>
        <taxon>Coniophorineae</taxon>
        <taxon>Coniophoraceae</taxon>
        <taxon>Coniophora</taxon>
    </lineage>
</organism>
<dbReference type="Proteomes" id="UP000053558">
    <property type="component" value="Unassembled WGS sequence"/>
</dbReference>
<protein>
    <recommendedName>
        <fullName evidence="2">DUF6699 domain-containing protein</fullName>
    </recommendedName>
</protein>
<evidence type="ECO:0000313" key="4">
    <source>
        <dbReference type="Proteomes" id="UP000053558"/>
    </source>
</evidence>
<dbReference type="Pfam" id="PF20415">
    <property type="entry name" value="DUF6699"/>
    <property type="match status" value="1"/>
</dbReference>
<dbReference type="GeneID" id="19198706"/>
<comment type="caution">
    <text evidence="3">The sequence shown here is derived from an EMBL/GenBank/DDBJ whole genome shotgun (WGS) entry which is preliminary data.</text>
</comment>
<feature type="domain" description="DUF6699" evidence="2">
    <location>
        <begin position="34"/>
        <end position="191"/>
    </location>
</feature>
<keyword evidence="4" id="KW-1185">Reference proteome</keyword>
<sequence length="212" mass="23126">MPGRVDYPELNPLLAFIPDTFPSYAYAAPSGCAIRWDVRFAPSTARVIPDWDSPTSSPLSSSSHTFAPPPPRQLTPAELAQPATDPPVHSLRLVSGLLAPDWRVVAVASTLRGRGCVTVGNVLSAIHRALSVRVLHSEWARLAPKEGERVSRAFHARWRSAQDEVEQAREYYAGVKRVDWVLDATAFGGLTYLGGHSGEAEAVLTLKHVPRM</sequence>
<evidence type="ECO:0000313" key="3">
    <source>
        <dbReference type="EMBL" id="EIW78438.1"/>
    </source>
</evidence>
<proteinExistence type="predicted"/>
<gene>
    <name evidence="3" type="ORF">CONPUDRAFT_108344</name>
</gene>
<name>A0A5M3MGS4_CONPW</name>
<accession>A0A5M3MGS4</accession>
<reference evidence="4" key="1">
    <citation type="journal article" date="2012" name="Science">
        <title>The Paleozoic origin of enzymatic lignin decomposition reconstructed from 31 fungal genomes.</title>
        <authorList>
            <person name="Floudas D."/>
            <person name="Binder M."/>
            <person name="Riley R."/>
            <person name="Barry K."/>
            <person name="Blanchette R.A."/>
            <person name="Henrissat B."/>
            <person name="Martinez A.T."/>
            <person name="Otillar R."/>
            <person name="Spatafora J.W."/>
            <person name="Yadav J.S."/>
            <person name="Aerts A."/>
            <person name="Benoit I."/>
            <person name="Boyd A."/>
            <person name="Carlson A."/>
            <person name="Copeland A."/>
            <person name="Coutinho P.M."/>
            <person name="de Vries R.P."/>
            <person name="Ferreira P."/>
            <person name="Findley K."/>
            <person name="Foster B."/>
            <person name="Gaskell J."/>
            <person name="Glotzer D."/>
            <person name="Gorecki P."/>
            <person name="Heitman J."/>
            <person name="Hesse C."/>
            <person name="Hori C."/>
            <person name="Igarashi K."/>
            <person name="Jurgens J.A."/>
            <person name="Kallen N."/>
            <person name="Kersten P."/>
            <person name="Kohler A."/>
            <person name="Kuees U."/>
            <person name="Kumar T.K.A."/>
            <person name="Kuo A."/>
            <person name="LaButti K."/>
            <person name="Larrondo L.F."/>
            <person name="Lindquist E."/>
            <person name="Ling A."/>
            <person name="Lombard V."/>
            <person name="Lucas S."/>
            <person name="Lundell T."/>
            <person name="Martin R."/>
            <person name="McLaughlin D.J."/>
            <person name="Morgenstern I."/>
            <person name="Morin E."/>
            <person name="Murat C."/>
            <person name="Nagy L.G."/>
            <person name="Nolan M."/>
            <person name="Ohm R.A."/>
            <person name="Patyshakuliyeva A."/>
            <person name="Rokas A."/>
            <person name="Ruiz-Duenas F.J."/>
            <person name="Sabat G."/>
            <person name="Salamov A."/>
            <person name="Samejima M."/>
            <person name="Schmutz J."/>
            <person name="Slot J.C."/>
            <person name="St John F."/>
            <person name="Stenlid J."/>
            <person name="Sun H."/>
            <person name="Sun S."/>
            <person name="Syed K."/>
            <person name="Tsang A."/>
            <person name="Wiebenga A."/>
            <person name="Young D."/>
            <person name="Pisabarro A."/>
            <person name="Eastwood D.C."/>
            <person name="Martin F."/>
            <person name="Cullen D."/>
            <person name="Grigoriev I.V."/>
            <person name="Hibbett D.S."/>
        </authorList>
    </citation>
    <scope>NUCLEOTIDE SEQUENCE [LARGE SCALE GENOMIC DNA]</scope>
    <source>
        <strain evidence="4">RWD-64-598 SS2</strain>
    </source>
</reference>